<dbReference type="Proteomes" id="UP000198948">
    <property type="component" value="Unassembled WGS sequence"/>
</dbReference>
<sequence length="153" mass="17569">MEKITCTTWNNHYLDEAIQLYLDVFTKDPWNDDITYDDITSYFERLLHMNTFEGYIALSESGALLAVSVGFIRPWYKGIEYHLDSFYMASDYQGKGVGTVFLNAIKKALCQKNIPSIVLDTDMGYPAEYFYRKNGFEQSENGVTLYGSTKNPS</sequence>
<dbReference type="InterPro" id="IPR016181">
    <property type="entry name" value="Acyl_CoA_acyltransferase"/>
</dbReference>
<gene>
    <name evidence="2" type="ORF">SAMN04488559_10975</name>
</gene>
<accession>A0A1H9SVA7</accession>
<evidence type="ECO:0000259" key="1">
    <source>
        <dbReference type="PROSITE" id="PS51186"/>
    </source>
</evidence>
<protein>
    <submittedName>
        <fullName evidence="2">Aminoglycoside 6'-N-acetyltransferase I</fullName>
    </submittedName>
</protein>
<dbReference type="RefSeq" id="WP_092652282.1">
    <property type="nucleotide sequence ID" value="NZ_FOHA01000009.1"/>
</dbReference>
<dbReference type="SUPFAM" id="SSF55729">
    <property type="entry name" value="Acyl-CoA N-acyltransferases (Nat)"/>
    <property type="match status" value="1"/>
</dbReference>
<evidence type="ECO:0000313" key="2">
    <source>
        <dbReference type="EMBL" id="SER88940.1"/>
    </source>
</evidence>
<reference evidence="2 3" key="1">
    <citation type="submission" date="2016-10" db="EMBL/GenBank/DDBJ databases">
        <authorList>
            <person name="de Groot N.N."/>
        </authorList>
    </citation>
    <scope>NUCLEOTIDE SEQUENCE [LARGE SCALE GENOMIC DNA]</scope>
    <source>
        <strain evidence="2 3">DSM 13760</strain>
    </source>
</reference>
<keyword evidence="3" id="KW-1185">Reference proteome</keyword>
<dbReference type="OrthoDB" id="9775804at2"/>
<dbReference type="STRING" id="142588.SAMN04488559_10975"/>
<evidence type="ECO:0000313" key="3">
    <source>
        <dbReference type="Proteomes" id="UP000198948"/>
    </source>
</evidence>
<dbReference type="EMBL" id="FOHA01000009">
    <property type="protein sequence ID" value="SER88940.1"/>
    <property type="molecule type" value="Genomic_DNA"/>
</dbReference>
<dbReference type="PROSITE" id="PS51186">
    <property type="entry name" value="GNAT"/>
    <property type="match status" value="1"/>
</dbReference>
<dbReference type="GO" id="GO:0016747">
    <property type="term" value="F:acyltransferase activity, transferring groups other than amino-acyl groups"/>
    <property type="evidence" value="ECO:0007669"/>
    <property type="project" value="InterPro"/>
</dbReference>
<keyword evidence="2" id="KW-0808">Transferase</keyword>
<proteinExistence type="predicted"/>
<dbReference type="Pfam" id="PF00583">
    <property type="entry name" value="Acetyltransf_1"/>
    <property type="match status" value="1"/>
</dbReference>
<dbReference type="AlphaFoldDB" id="A0A1H9SVA7"/>
<dbReference type="InterPro" id="IPR000182">
    <property type="entry name" value="GNAT_dom"/>
</dbReference>
<feature type="domain" description="N-acetyltransferase" evidence="1">
    <location>
        <begin position="4"/>
        <end position="153"/>
    </location>
</feature>
<dbReference type="Gene3D" id="3.40.630.30">
    <property type="match status" value="1"/>
</dbReference>
<dbReference type="CDD" id="cd04301">
    <property type="entry name" value="NAT_SF"/>
    <property type="match status" value="1"/>
</dbReference>
<name>A0A1H9SVA7_9LACT</name>
<organism evidence="2 3">
    <name type="scientific">Isobaculum melis</name>
    <dbReference type="NCBI Taxonomy" id="142588"/>
    <lineage>
        <taxon>Bacteria</taxon>
        <taxon>Bacillati</taxon>
        <taxon>Bacillota</taxon>
        <taxon>Bacilli</taxon>
        <taxon>Lactobacillales</taxon>
        <taxon>Carnobacteriaceae</taxon>
        <taxon>Isobaculum</taxon>
    </lineage>
</organism>